<dbReference type="RefSeq" id="XP_822000.1">
    <property type="nucleotide sequence ID" value="XM_816907.1"/>
</dbReference>
<proteinExistence type="predicted"/>
<dbReference type="GeneID" id="3555063"/>
<dbReference type="AlphaFoldDB" id="Q4E5W4"/>
<feature type="chain" id="PRO_5004238262" evidence="1">
    <location>
        <begin position="22"/>
        <end position="210"/>
    </location>
</feature>
<name>Q4E5W4_TRYCC</name>
<accession>Q4E5W4</accession>
<dbReference type="KEGG" id="tcr:508221.250"/>
<comment type="caution">
    <text evidence="2">The sequence shown here is derived from an EMBL/GenBank/DDBJ whole genome shotgun (WGS) entry which is preliminary data.</text>
</comment>
<dbReference type="EMBL" id="AAHK01000002">
    <property type="protein sequence ID" value="EAO00149.1"/>
    <property type="molecule type" value="Genomic_DNA"/>
</dbReference>
<dbReference type="PaxDb" id="353153-Q4E5W4"/>
<keyword evidence="1" id="KW-0732">Signal</keyword>
<feature type="signal peptide" evidence="1">
    <location>
        <begin position="1"/>
        <end position="21"/>
    </location>
</feature>
<reference evidence="2 3" key="1">
    <citation type="journal article" date="2005" name="Science">
        <title>The genome sequence of Trypanosoma cruzi, etiologic agent of Chagas disease.</title>
        <authorList>
            <person name="El-Sayed N.M."/>
            <person name="Myler P.J."/>
            <person name="Bartholomeu D.C."/>
            <person name="Nilsson D."/>
            <person name="Aggarwal G."/>
            <person name="Tran A.N."/>
            <person name="Ghedin E."/>
            <person name="Worthey E.A."/>
            <person name="Delcher A.L."/>
            <person name="Blandin G."/>
            <person name="Westenberger S.J."/>
            <person name="Caler E."/>
            <person name="Cerqueira G.C."/>
            <person name="Branche C."/>
            <person name="Haas B."/>
            <person name="Anupama A."/>
            <person name="Arner E."/>
            <person name="Aslund L."/>
            <person name="Attipoe P."/>
            <person name="Bontempi E."/>
            <person name="Bringaud F."/>
            <person name="Burton P."/>
            <person name="Cadag E."/>
            <person name="Campbell D.A."/>
            <person name="Carrington M."/>
            <person name="Crabtree J."/>
            <person name="Darban H."/>
            <person name="da Silveira J.F."/>
            <person name="de Jong P."/>
            <person name="Edwards K."/>
            <person name="Englund P.T."/>
            <person name="Fazelina G."/>
            <person name="Feldblyum T."/>
            <person name="Ferella M."/>
            <person name="Frasch A.C."/>
            <person name="Gull K."/>
            <person name="Horn D."/>
            <person name="Hou L."/>
            <person name="Huang Y."/>
            <person name="Kindlund E."/>
            <person name="Klingbeil M."/>
            <person name="Kluge S."/>
            <person name="Koo H."/>
            <person name="Lacerda D."/>
            <person name="Levin M.J."/>
            <person name="Lorenzi H."/>
            <person name="Louie T."/>
            <person name="Machado C.R."/>
            <person name="McCulloch R."/>
            <person name="McKenna A."/>
            <person name="Mizuno Y."/>
            <person name="Mottram J.C."/>
            <person name="Nelson S."/>
            <person name="Ochaya S."/>
            <person name="Osoegawa K."/>
            <person name="Pai G."/>
            <person name="Parsons M."/>
            <person name="Pentony M."/>
            <person name="Pettersson U."/>
            <person name="Pop M."/>
            <person name="Ramirez J.L."/>
            <person name="Rinta J."/>
            <person name="Robertson L."/>
            <person name="Salzberg S.L."/>
            <person name="Sanchez D.O."/>
            <person name="Seyler A."/>
            <person name="Sharma R."/>
            <person name="Shetty J."/>
            <person name="Simpson A.J."/>
            <person name="Sisk E."/>
            <person name="Tammi M.T."/>
            <person name="Tarleton R."/>
            <person name="Teixeira S."/>
            <person name="Van Aken S."/>
            <person name="Vogt C."/>
            <person name="Ward P.N."/>
            <person name="Wickstead B."/>
            <person name="Wortman J."/>
            <person name="White O."/>
            <person name="Fraser C.M."/>
            <person name="Stuart K.D."/>
            <person name="Andersson B."/>
        </authorList>
    </citation>
    <scope>NUCLEOTIDE SEQUENCE [LARGE SCALE GENOMIC DNA]</scope>
    <source>
        <strain evidence="2 3">CL Brener</strain>
    </source>
</reference>
<protein>
    <submittedName>
        <fullName evidence="2">Uncharacterized protein</fullName>
    </submittedName>
</protein>
<evidence type="ECO:0000256" key="1">
    <source>
        <dbReference type="SAM" id="SignalP"/>
    </source>
</evidence>
<keyword evidence="3" id="KW-1185">Reference proteome</keyword>
<gene>
    <name evidence="2" type="ORF">Tc00.1047053508221.250</name>
</gene>
<sequence>MCAFLVRMLFCSACSVRVVPAAGGRIITAHTTATLRRCVCIFAAPLSISFLPFYSPLCAQICSPTSATQLYYYYYCCSHLYAKNDDDGMARVEMELLCGSKDSRVHWRPVGESSRTACRTDKKPDSRDLTEEEAFNAIVGDFAARSCSDCDGTNNSGGTEEYMTPDITTPNTTEVCSNRTVSMVLGHPPLPPRSRQTAVCAAAPHRAHLL</sequence>
<evidence type="ECO:0000313" key="3">
    <source>
        <dbReference type="Proteomes" id="UP000002296"/>
    </source>
</evidence>
<evidence type="ECO:0000313" key="2">
    <source>
        <dbReference type="EMBL" id="EAO00149.1"/>
    </source>
</evidence>
<dbReference type="Proteomes" id="UP000002296">
    <property type="component" value="Unassembled WGS sequence"/>
</dbReference>
<organism evidence="2 3">
    <name type="scientific">Trypanosoma cruzi (strain CL Brener)</name>
    <dbReference type="NCBI Taxonomy" id="353153"/>
    <lineage>
        <taxon>Eukaryota</taxon>
        <taxon>Discoba</taxon>
        <taxon>Euglenozoa</taxon>
        <taxon>Kinetoplastea</taxon>
        <taxon>Metakinetoplastina</taxon>
        <taxon>Trypanosomatida</taxon>
        <taxon>Trypanosomatidae</taxon>
        <taxon>Trypanosoma</taxon>
        <taxon>Schizotrypanum</taxon>
    </lineage>
</organism>
<dbReference type="InParanoid" id="Q4E5W4"/>